<dbReference type="PANTHER" id="PTHR38776:SF1">
    <property type="entry name" value="MLTA-INTERACTING PROTEIN-RELATED"/>
    <property type="match status" value="1"/>
</dbReference>
<dbReference type="Proteomes" id="UP001217500">
    <property type="component" value="Chromosome"/>
</dbReference>
<evidence type="ECO:0000256" key="5">
    <source>
        <dbReference type="ARBA" id="ARBA00023237"/>
    </source>
</evidence>
<proteinExistence type="inferred from homology"/>
<dbReference type="RefSeq" id="WP_289504998.1">
    <property type="nucleotide sequence ID" value="NZ_CP116805.1"/>
</dbReference>
<evidence type="ECO:0000256" key="4">
    <source>
        <dbReference type="ARBA" id="ARBA00023136"/>
    </source>
</evidence>
<evidence type="ECO:0000256" key="1">
    <source>
        <dbReference type="ARBA" id="ARBA00004442"/>
    </source>
</evidence>
<dbReference type="AlphaFoldDB" id="A0AAE9XW18"/>
<evidence type="ECO:0000256" key="3">
    <source>
        <dbReference type="ARBA" id="ARBA00022729"/>
    </source>
</evidence>
<dbReference type="PANTHER" id="PTHR38776">
    <property type="entry name" value="MLTA-INTERACTING PROTEIN-RELATED"/>
    <property type="match status" value="1"/>
</dbReference>
<evidence type="ECO:0000256" key="6">
    <source>
        <dbReference type="SAM" id="SignalP"/>
    </source>
</evidence>
<keyword evidence="5" id="KW-0998">Cell outer membrane</keyword>
<evidence type="ECO:0000313" key="8">
    <source>
        <dbReference type="Proteomes" id="UP001217500"/>
    </source>
</evidence>
<name>A0AAE9XW18_9PROT</name>
<gene>
    <name evidence="7" type="ORF">PH603_05535</name>
</gene>
<dbReference type="Pfam" id="PF06629">
    <property type="entry name" value="MipA"/>
    <property type="match status" value="1"/>
</dbReference>
<keyword evidence="3 6" id="KW-0732">Signal</keyword>
<feature type="chain" id="PRO_5042283117" evidence="6">
    <location>
        <begin position="26"/>
        <end position="260"/>
    </location>
</feature>
<reference evidence="7" key="1">
    <citation type="submission" date="2023-01" db="EMBL/GenBank/DDBJ databases">
        <title>The genome sequence of Kordiimonadaceae bacterium 6D33.</title>
        <authorList>
            <person name="Liu Y."/>
        </authorList>
    </citation>
    <scope>NUCLEOTIDE SEQUENCE</scope>
    <source>
        <strain evidence="7">6D33</strain>
    </source>
</reference>
<dbReference type="InterPro" id="IPR010583">
    <property type="entry name" value="MipA"/>
</dbReference>
<sequence>MRFNPGTSWALLPVAAILAALPAHGDDDDGAGGPPRWSVGAIGLYYDTPFAAEDNEFQAVPYVAYRGDRFFIDATALGYHLIKPDEEAGLSFGLDVIAAARMLPGESRNKVTADMGLRASIGGGMGRLDLVALQDVTDTHNGTELSASYEYDFQITDKFTLSPSVGVTWQSRKLANHMWGITQKQQDRMIEKDKPVLPLYALSGSVVNYQGGLTTVYSLSDSWTLIGFAQGAYLDKDIRDHPGIDKNYELTLGFGLAYNF</sequence>
<evidence type="ECO:0000256" key="2">
    <source>
        <dbReference type="ARBA" id="ARBA00005722"/>
    </source>
</evidence>
<protein>
    <submittedName>
        <fullName evidence="7">MipA/OmpV family protein</fullName>
    </submittedName>
</protein>
<comment type="similarity">
    <text evidence="2">Belongs to the MipA/OmpV family.</text>
</comment>
<organism evidence="7 8">
    <name type="scientific">Gimibacter soli</name>
    <dbReference type="NCBI Taxonomy" id="3024400"/>
    <lineage>
        <taxon>Bacteria</taxon>
        <taxon>Pseudomonadati</taxon>
        <taxon>Pseudomonadota</taxon>
        <taxon>Alphaproteobacteria</taxon>
        <taxon>Kordiimonadales</taxon>
        <taxon>Temperatibacteraceae</taxon>
        <taxon>Gimibacter</taxon>
    </lineage>
</organism>
<dbReference type="EMBL" id="CP116805">
    <property type="protein sequence ID" value="WCL55218.1"/>
    <property type="molecule type" value="Genomic_DNA"/>
</dbReference>
<keyword evidence="4" id="KW-0472">Membrane</keyword>
<keyword evidence="8" id="KW-1185">Reference proteome</keyword>
<evidence type="ECO:0000313" key="7">
    <source>
        <dbReference type="EMBL" id="WCL55218.1"/>
    </source>
</evidence>
<comment type="subcellular location">
    <subcellularLocation>
        <location evidence="1">Cell outer membrane</location>
    </subcellularLocation>
</comment>
<feature type="signal peptide" evidence="6">
    <location>
        <begin position="1"/>
        <end position="25"/>
    </location>
</feature>
<dbReference type="GO" id="GO:0009279">
    <property type="term" value="C:cell outer membrane"/>
    <property type="evidence" value="ECO:0007669"/>
    <property type="project" value="UniProtKB-SubCell"/>
</dbReference>
<dbReference type="KEGG" id="gso:PH603_05535"/>
<accession>A0AAE9XW18</accession>